<proteinExistence type="predicted"/>
<reference evidence="2" key="1">
    <citation type="journal article" date="2020" name="Stud. Mycol.">
        <title>101 Dothideomycetes genomes: a test case for predicting lifestyles and emergence of pathogens.</title>
        <authorList>
            <person name="Haridas S."/>
            <person name="Albert R."/>
            <person name="Binder M."/>
            <person name="Bloem J."/>
            <person name="Labutti K."/>
            <person name="Salamov A."/>
            <person name="Andreopoulos B."/>
            <person name="Baker S."/>
            <person name="Barry K."/>
            <person name="Bills G."/>
            <person name="Bluhm B."/>
            <person name="Cannon C."/>
            <person name="Castanera R."/>
            <person name="Culley D."/>
            <person name="Daum C."/>
            <person name="Ezra D."/>
            <person name="Gonzalez J."/>
            <person name="Henrissat B."/>
            <person name="Kuo A."/>
            <person name="Liang C."/>
            <person name="Lipzen A."/>
            <person name="Lutzoni F."/>
            <person name="Magnuson J."/>
            <person name="Mondo S."/>
            <person name="Nolan M."/>
            <person name="Ohm R."/>
            <person name="Pangilinan J."/>
            <person name="Park H.-J."/>
            <person name="Ramirez L."/>
            <person name="Alfaro M."/>
            <person name="Sun H."/>
            <person name="Tritt A."/>
            <person name="Yoshinaga Y."/>
            <person name="Zwiers L.-H."/>
            <person name="Turgeon B."/>
            <person name="Goodwin S."/>
            <person name="Spatafora J."/>
            <person name="Crous P."/>
            <person name="Grigoriev I."/>
        </authorList>
    </citation>
    <scope>NUCLEOTIDE SEQUENCE</scope>
    <source>
        <strain evidence="2">CBS 122681</strain>
    </source>
</reference>
<accession>A0A6A6T802</accession>
<sequence length="379" mass="41828">MAKYFIPGADENEDPLTAEGHDFKCKWCNHLVARVTLGGSICGIGENRPECEACQHFEELVDHKLFYTQRFRNLENRKRIHAGRTKALNDLREATQALGNFMHELVKVNGEKDEATAEASGTRSETEETEETEASKKRRRSSANSVQAGQGESPPKRRRGTRRGSSITSNTPSPSDTSTSLRSCLKGARRASSGSDKAVEQWLELEDTALTLDTKTAIAHRDADLYRSDAAYQKSHREYSPGLHAPSPGSTHLNTSGKELNWSQWEYYSSGKADRYAEVPGDLPGYKPWAGTLAIRKGAPVPEGEDRKDSLVDPALDSAEDGGSVSSRTRHGKARAMINTPIVEDPTADSPTWPSAKKKGKRRAVREDSPPEDHQEEEP</sequence>
<feature type="region of interest" description="Disordered" evidence="1">
    <location>
        <begin position="298"/>
        <end position="379"/>
    </location>
</feature>
<feature type="compositionally biased region" description="Low complexity" evidence="1">
    <location>
        <begin position="163"/>
        <end position="183"/>
    </location>
</feature>
<name>A0A6A6T802_9PLEO</name>
<keyword evidence="3" id="KW-1185">Reference proteome</keyword>
<evidence type="ECO:0000313" key="2">
    <source>
        <dbReference type="EMBL" id="KAF2655073.1"/>
    </source>
</evidence>
<evidence type="ECO:0000256" key="1">
    <source>
        <dbReference type="SAM" id="MobiDB-lite"/>
    </source>
</evidence>
<dbReference type="Proteomes" id="UP000799324">
    <property type="component" value="Unassembled WGS sequence"/>
</dbReference>
<evidence type="ECO:0000313" key="3">
    <source>
        <dbReference type="Proteomes" id="UP000799324"/>
    </source>
</evidence>
<feature type="region of interest" description="Disordered" evidence="1">
    <location>
        <begin position="109"/>
        <end position="198"/>
    </location>
</feature>
<organism evidence="2 3">
    <name type="scientific">Lophiostoma macrostomum CBS 122681</name>
    <dbReference type="NCBI Taxonomy" id="1314788"/>
    <lineage>
        <taxon>Eukaryota</taxon>
        <taxon>Fungi</taxon>
        <taxon>Dikarya</taxon>
        <taxon>Ascomycota</taxon>
        <taxon>Pezizomycotina</taxon>
        <taxon>Dothideomycetes</taxon>
        <taxon>Pleosporomycetidae</taxon>
        <taxon>Pleosporales</taxon>
        <taxon>Lophiostomataceae</taxon>
        <taxon>Lophiostoma</taxon>
    </lineage>
</organism>
<dbReference type="EMBL" id="MU004354">
    <property type="protein sequence ID" value="KAF2655073.1"/>
    <property type="molecule type" value="Genomic_DNA"/>
</dbReference>
<protein>
    <submittedName>
        <fullName evidence="2">Uncharacterized protein</fullName>
    </submittedName>
</protein>
<gene>
    <name evidence="2" type="ORF">K491DRAFT_439406</name>
</gene>
<dbReference type="AlphaFoldDB" id="A0A6A6T802"/>